<dbReference type="GO" id="GO:0030422">
    <property type="term" value="P:siRNA processing"/>
    <property type="evidence" value="ECO:0007669"/>
    <property type="project" value="TreeGrafter"/>
</dbReference>
<proteinExistence type="inferred from homology"/>
<dbReference type="CDD" id="cd18034">
    <property type="entry name" value="DEXHc_dicer"/>
    <property type="match status" value="1"/>
</dbReference>
<name>A0A9Q8Z523_CURCL</name>
<dbReference type="GO" id="GO:0051607">
    <property type="term" value="P:defense response to virus"/>
    <property type="evidence" value="ECO:0007669"/>
    <property type="project" value="UniProtKB-KW"/>
</dbReference>
<organism evidence="25 26">
    <name type="scientific">Curvularia clavata</name>
    <dbReference type="NCBI Taxonomy" id="95742"/>
    <lineage>
        <taxon>Eukaryota</taxon>
        <taxon>Fungi</taxon>
        <taxon>Dikarya</taxon>
        <taxon>Ascomycota</taxon>
        <taxon>Pezizomycotina</taxon>
        <taxon>Dothideomycetes</taxon>
        <taxon>Pleosporomycetidae</taxon>
        <taxon>Pleosporales</taxon>
        <taxon>Pleosporineae</taxon>
        <taxon>Pleosporaceae</taxon>
        <taxon>Curvularia</taxon>
    </lineage>
</organism>
<dbReference type="InterPro" id="IPR001650">
    <property type="entry name" value="Helicase_C-like"/>
</dbReference>
<dbReference type="GO" id="GO:0004525">
    <property type="term" value="F:ribonuclease III activity"/>
    <property type="evidence" value="ECO:0007669"/>
    <property type="project" value="InterPro"/>
</dbReference>
<feature type="domain" description="RNase III" evidence="20">
    <location>
        <begin position="1283"/>
        <end position="1434"/>
    </location>
</feature>
<sequence>MAWIEIEEQHEDYFLSGDEKPIDPILNGDDKEIEQAKQQDRESDEESDEDPDAARGHGPATSIEKRRAQNSIMRAFAANISAILTQSEVEDAAAKSAKEEQLSIRDILAKQETTVRITNPRDYQTELFQRAKDENLIAVLDTGSGKTHIATLLLRHVLDLELDRRAKGNAPKIAFFLVDSVNLVFQQANVLRCGLDQNVEGICGSMGASLWSKSTWQSHFEKNMVIVCTAEVLVQCMMHSFITMAQINLLVFDEAHHAKNNHPYARLMKDYYIHETDFAKRPRIFGMTASPVDTKGLSEDHIKEAARDLEKLLDARIATTAESTLASNSISRPQEEVATYSQLEEDYETPLHKTIKARFGDMDAFNKYFLASKRHGRELGRWASDMYWSFAFTDEQSRKLEQRERLKHTKARPGEVKDWDAKLKRLQEASEFVQQFDFNACTLSDQDVSSKVQKLHYWLNLYYERSDEARCIVFVEQRQTARLLQLIFSHIGGPHLRCSVLVGVNTRENEQSISLRNQILTVAKFRRGELNCLFATSVAEEGLDIPQCNLVVRFDLYRTMIGYVQSRGRARHRNSKYLHMIEEGNHDHAERVMDVKIDEQIMRKFCQELPQDRHIDEYDKDGIDLLTFEDRLFPSLITKSGAKLSFRSSLAVLAHFVATLPGPDRQTMSQPTYVICPDVNSRALDSQQRGFVAEVVLPEYSPVTSVIGDVQSRKAIAKCSAAYKACLELYEKGYLDENLLPTTFRRLPAGRNALLALSEKKKGMYPMLIKPEFWKVGRGSVPDSLHLTVVNLDAGLDRPHQPMGLLTRKRFPSIPEFPIYLTDGRRSNIVSHSCVVSLPVSAEMLDLITTFTLRIYKDVYNKEYENSVQNISYWVVPVVQDRISSISSVTALDQILDMDQIRKVSNQPSWKWTPDTKPEDLIDRYFVDLGHGGRRYYSNRLAPHLKPQDPVPKGLARQGHKFMNSILDYSDSTWTRSRNITKWNQAQPVLEVERIPFRRNHLAAVEDKEKGELDDLKAYVCPEPLQISNIATPFVVMCYVLPAIIHRFESYLIALEACKVLDLSVRPALALEALTKDSENSGEHDEEKINFKSGMGPNYERLEFLGDCFLKMATSLSVFVQQPDENEFEFHVRRMDMLCNKNLMETAVGKKKVTAADGTEQDLQLYKYIRTESFSRRTWYPEGLKLLKGKGANKSQDDWLRLTHNLGDKSIADVCEAFIGAALQEHYNGGPWKSADWDEAVKAVKLFANSPDHPMSKWSDYYAAYQKPKYQVAEASAAMLDMARKIEMKHPYHFKYPRLLRSAFAHPSYPYMYESIPNYQRLEFAGDALLDMAFITHLYYRYPDKDPQWLTEHKTPMVSNKFLGALCVKLGWHIHIKQNTATLTNQIRDYVLEVEEAEREARGAVDYWVTISEPPKCLADVIEAYVAAMFVDAEFDFSVVQRFFDMHLKPFFLDMTLEAYENFASNHPTTRLSRLLTINFGCSDWRMGALETETLIPGKGKAIAAMVMIHGKVWFYSLGQSGRYARVRASQAALEKLEGLPPYQFRHAYGCDCVDEEVSGDKLSNEAVARAKEEQMREAVGLSI</sequence>
<dbReference type="PROSITE" id="PS51192">
    <property type="entry name" value="HELICASE_ATP_BIND_1"/>
    <property type="match status" value="1"/>
</dbReference>
<dbReference type="Pfam" id="PF03368">
    <property type="entry name" value="Dicer_dimer"/>
    <property type="match status" value="1"/>
</dbReference>
<keyword evidence="8" id="KW-0378">Hydrolase</keyword>
<dbReference type="CDD" id="cd18802">
    <property type="entry name" value="SF2_C_dicer"/>
    <property type="match status" value="1"/>
</dbReference>
<dbReference type="VEuPathDB" id="FungiDB:yc1106_03250"/>
<dbReference type="Gene3D" id="3.40.50.300">
    <property type="entry name" value="P-loop containing nucleotide triphosphate hydrolases"/>
    <property type="match status" value="2"/>
</dbReference>
<dbReference type="OrthoDB" id="416741at2759"/>
<dbReference type="GO" id="GO:0005634">
    <property type="term" value="C:nucleus"/>
    <property type="evidence" value="ECO:0007669"/>
    <property type="project" value="TreeGrafter"/>
</dbReference>
<keyword evidence="5" id="KW-0479">Metal-binding</keyword>
<comment type="cofactor">
    <cofactor evidence="2">
        <name>Mg(2+)</name>
        <dbReference type="ChEBI" id="CHEBI:18420"/>
    </cofactor>
</comment>
<dbReference type="InterPro" id="IPR056755">
    <property type="entry name" value="DSRM_2"/>
</dbReference>
<evidence type="ECO:0000256" key="15">
    <source>
        <dbReference type="ARBA" id="ARBA00023211"/>
    </source>
</evidence>
<dbReference type="PROSITE" id="PS50142">
    <property type="entry name" value="RNASE_3_2"/>
    <property type="match status" value="2"/>
</dbReference>
<keyword evidence="7" id="KW-0547">Nucleotide-binding</keyword>
<keyword evidence="11" id="KW-0067">ATP-binding</keyword>
<dbReference type="CDD" id="cd00593">
    <property type="entry name" value="RIBOc"/>
    <property type="match status" value="2"/>
</dbReference>
<evidence type="ECO:0000256" key="9">
    <source>
        <dbReference type="ARBA" id="ARBA00022806"/>
    </source>
</evidence>
<dbReference type="PANTHER" id="PTHR14950">
    <property type="entry name" value="DICER-RELATED"/>
    <property type="match status" value="1"/>
</dbReference>
<dbReference type="SMART" id="SM00535">
    <property type="entry name" value="RIBOc"/>
    <property type="match status" value="2"/>
</dbReference>
<dbReference type="FunFam" id="3.40.50.300:FF:001988">
    <property type="entry name" value="Dicer-like protein 1"/>
    <property type="match status" value="1"/>
</dbReference>
<dbReference type="PROSITE" id="PS51327">
    <property type="entry name" value="DICER_DSRBF"/>
    <property type="match status" value="1"/>
</dbReference>
<dbReference type="InterPro" id="IPR000999">
    <property type="entry name" value="RNase_III_dom"/>
</dbReference>
<dbReference type="PANTHER" id="PTHR14950:SF62">
    <property type="entry name" value="DICER-LIKE PROTEIN 1"/>
    <property type="match status" value="1"/>
</dbReference>
<protein>
    <recommendedName>
        <fullName evidence="3">Dicer-like protein 1</fullName>
    </recommendedName>
</protein>
<evidence type="ECO:0000256" key="12">
    <source>
        <dbReference type="ARBA" id="ARBA00022842"/>
    </source>
</evidence>
<feature type="domain" description="Helicase ATP-binding" evidence="22">
    <location>
        <begin position="127"/>
        <end position="309"/>
    </location>
</feature>
<dbReference type="Pfam" id="PF24995">
    <property type="entry name" value="DSRM_2"/>
    <property type="match status" value="1"/>
</dbReference>
<dbReference type="SUPFAM" id="SSF69065">
    <property type="entry name" value="RNase III domain-like"/>
    <property type="match status" value="2"/>
</dbReference>
<dbReference type="Pfam" id="PF04851">
    <property type="entry name" value="ResIII"/>
    <property type="match status" value="1"/>
</dbReference>
<evidence type="ECO:0000259" key="20">
    <source>
        <dbReference type="PROSITE" id="PS50142"/>
    </source>
</evidence>
<dbReference type="SUPFAM" id="SSF52540">
    <property type="entry name" value="P-loop containing nucleoside triphosphate hydrolases"/>
    <property type="match status" value="1"/>
</dbReference>
<dbReference type="GO" id="GO:0004386">
    <property type="term" value="F:helicase activity"/>
    <property type="evidence" value="ECO:0007669"/>
    <property type="project" value="UniProtKB-KW"/>
</dbReference>
<comment type="cofactor">
    <cofactor evidence="1">
        <name>Mn(2+)</name>
        <dbReference type="ChEBI" id="CHEBI:29035"/>
    </cofactor>
</comment>
<feature type="domain" description="Dicer dsRNA-binding fold" evidence="24">
    <location>
        <begin position="649"/>
        <end position="749"/>
    </location>
</feature>
<dbReference type="InterPro" id="IPR027417">
    <property type="entry name" value="P-loop_NTPase"/>
</dbReference>
<dbReference type="Pfam" id="PF00636">
    <property type="entry name" value="Ribonuclease_3"/>
    <property type="match status" value="2"/>
</dbReference>
<dbReference type="Pfam" id="PF00271">
    <property type="entry name" value="Helicase_C"/>
    <property type="match status" value="1"/>
</dbReference>
<gene>
    <name evidence="25" type="ORF">yc1106_03250</name>
</gene>
<evidence type="ECO:0000256" key="11">
    <source>
        <dbReference type="ARBA" id="ARBA00022840"/>
    </source>
</evidence>
<dbReference type="GO" id="GO:0046872">
    <property type="term" value="F:metal ion binding"/>
    <property type="evidence" value="ECO:0007669"/>
    <property type="project" value="UniProtKB-KW"/>
</dbReference>
<evidence type="ECO:0000256" key="19">
    <source>
        <dbReference type="SAM" id="MobiDB-lite"/>
    </source>
</evidence>
<evidence type="ECO:0000256" key="6">
    <source>
        <dbReference type="ARBA" id="ARBA00022737"/>
    </source>
</evidence>
<dbReference type="GO" id="GO:0003723">
    <property type="term" value="F:RNA binding"/>
    <property type="evidence" value="ECO:0007669"/>
    <property type="project" value="UniProtKB-UniRule"/>
</dbReference>
<evidence type="ECO:0000256" key="8">
    <source>
        <dbReference type="ARBA" id="ARBA00022801"/>
    </source>
</evidence>
<feature type="compositionally biased region" description="Acidic residues" evidence="19">
    <location>
        <begin position="42"/>
        <end position="51"/>
    </location>
</feature>
<evidence type="ECO:0000313" key="26">
    <source>
        <dbReference type="Proteomes" id="UP001056012"/>
    </source>
</evidence>
<evidence type="ECO:0000256" key="7">
    <source>
        <dbReference type="ARBA" id="ARBA00022741"/>
    </source>
</evidence>
<keyword evidence="4" id="KW-0930">Antiviral protein</keyword>
<dbReference type="InterPro" id="IPR006935">
    <property type="entry name" value="Helicase/UvrB_N"/>
</dbReference>
<dbReference type="InterPro" id="IPR014001">
    <property type="entry name" value="Helicase_ATP-bd"/>
</dbReference>
<evidence type="ECO:0000256" key="16">
    <source>
        <dbReference type="ARBA" id="ARBA00025403"/>
    </source>
</evidence>
<reference evidence="25" key="1">
    <citation type="submission" date="2021-12" db="EMBL/GenBank/DDBJ databases">
        <title>Curvularia clavata genome.</title>
        <authorList>
            <person name="Cao Y."/>
        </authorList>
    </citation>
    <scope>NUCLEOTIDE SEQUENCE</scope>
    <source>
        <strain evidence="25">Yc1106</strain>
    </source>
</reference>
<comment type="similarity">
    <text evidence="17 18">Belongs to the helicase family. Dicer subfamily.</text>
</comment>
<evidence type="ECO:0000256" key="5">
    <source>
        <dbReference type="ARBA" id="ARBA00022723"/>
    </source>
</evidence>
<keyword evidence="13 18" id="KW-0694">RNA-binding</keyword>
<dbReference type="Gene3D" id="1.10.1520.10">
    <property type="entry name" value="Ribonuclease III domain"/>
    <property type="match status" value="2"/>
</dbReference>
<dbReference type="InterPro" id="IPR005034">
    <property type="entry name" value="Dicer_dimerisation"/>
</dbReference>
<dbReference type="Gene3D" id="3.30.160.380">
    <property type="entry name" value="Dicer dimerisation domain"/>
    <property type="match status" value="1"/>
</dbReference>
<keyword evidence="6" id="KW-0677">Repeat</keyword>
<dbReference type="GO" id="GO:0005524">
    <property type="term" value="F:ATP binding"/>
    <property type="evidence" value="ECO:0007669"/>
    <property type="project" value="UniProtKB-KW"/>
</dbReference>
<keyword evidence="15" id="KW-0464">Manganese</keyword>
<evidence type="ECO:0000259" key="23">
    <source>
        <dbReference type="PROSITE" id="PS51194"/>
    </source>
</evidence>
<evidence type="ECO:0000256" key="13">
    <source>
        <dbReference type="ARBA" id="ARBA00022884"/>
    </source>
</evidence>
<evidence type="ECO:0000256" key="4">
    <source>
        <dbReference type="ARBA" id="ARBA00022721"/>
    </source>
</evidence>
<dbReference type="FunFam" id="1.10.1520.10:FF:000015">
    <property type="entry name" value="Dicer-like protein 1"/>
    <property type="match status" value="1"/>
</dbReference>
<dbReference type="GO" id="GO:0003677">
    <property type="term" value="F:DNA binding"/>
    <property type="evidence" value="ECO:0007669"/>
    <property type="project" value="InterPro"/>
</dbReference>
<dbReference type="GO" id="GO:0005737">
    <property type="term" value="C:cytoplasm"/>
    <property type="evidence" value="ECO:0007669"/>
    <property type="project" value="TreeGrafter"/>
</dbReference>
<keyword evidence="10" id="KW-0862">Zinc</keyword>
<dbReference type="InterPro" id="IPR038248">
    <property type="entry name" value="Dicer_dimer_sf"/>
</dbReference>
<evidence type="ECO:0000259" key="22">
    <source>
        <dbReference type="PROSITE" id="PS51192"/>
    </source>
</evidence>
<evidence type="ECO:0000256" key="14">
    <source>
        <dbReference type="ARBA" id="ARBA00023118"/>
    </source>
</evidence>
<dbReference type="FunFam" id="3.40.50.300:FF:001669">
    <property type="entry name" value="Dicer-like protein 1"/>
    <property type="match status" value="1"/>
</dbReference>
<dbReference type="GO" id="GO:0050688">
    <property type="term" value="P:regulation of defense response to virus"/>
    <property type="evidence" value="ECO:0007669"/>
    <property type="project" value="UniProtKB-KW"/>
</dbReference>
<dbReference type="SMART" id="SM00487">
    <property type="entry name" value="DEXDc"/>
    <property type="match status" value="1"/>
</dbReference>
<evidence type="ECO:0000256" key="2">
    <source>
        <dbReference type="ARBA" id="ARBA00001946"/>
    </source>
</evidence>
<feature type="domain" description="Helicase C-terminal" evidence="23">
    <location>
        <begin position="458"/>
        <end position="617"/>
    </location>
</feature>
<evidence type="ECO:0000259" key="21">
    <source>
        <dbReference type="PROSITE" id="PS50821"/>
    </source>
</evidence>
<evidence type="ECO:0000256" key="3">
    <source>
        <dbReference type="ARBA" id="ARBA00020797"/>
    </source>
</evidence>
<keyword evidence="14" id="KW-0051">Antiviral defense</keyword>
<comment type="function">
    <text evidence="16">Dicer-like endonuclease involved in cleaving double-stranded RNA in the RNA interference (RNAi) pathway. Produces 21 to 25 bp dsRNAs (siRNAs) which target the selective destruction of homologous RNAs leading to sequence-specific suppression of gene expression, called post-transcriptional gene silencing (PTGS). Part of a broad host defense response against viral infection and transposons.</text>
</comment>
<evidence type="ECO:0000256" key="17">
    <source>
        <dbReference type="ARBA" id="ARBA00035116"/>
    </source>
</evidence>
<dbReference type="Proteomes" id="UP001056012">
    <property type="component" value="Chromosome 2"/>
</dbReference>
<keyword evidence="26" id="KW-1185">Reference proteome</keyword>
<feature type="region of interest" description="Disordered" evidence="19">
    <location>
        <begin position="11"/>
        <end position="64"/>
    </location>
</feature>
<dbReference type="PROSITE" id="PS50821">
    <property type="entry name" value="PAZ"/>
    <property type="match status" value="1"/>
</dbReference>
<keyword evidence="12" id="KW-0460">Magnesium</keyword>
<dbReference type="FunFam" id="1.10.1520.10:FF:000026">
    <property type="entry name" value="Dicer-like protein 1"/>
    <property type="match status" value="1"/>
</dbReference>
<dbReference type="InterPro" id="IPR003100">
    <property type="entry name" value="PAZ_dom"/>
</dbReference>
<evidence type="ECO:0000313" key="25">
    <source>
        <dbReference type="EMBL" id="USP75976.1"/>
    </source>
</evidence>
<evidence type="ECO:0000256" key="18">
    <source>
        <dbReference type="PROSITE-ProRule" id="PRU00657"/>
    </source>
</evidence>
<dbReference type="SMART" id="SM00490">
    <property type="entry name" value="HELICc"/>
    <property type="match status" value="1"/>
</dbReference>
<accession>A0A9Q8Z523</accession>
<keyword evidence="9" id="KW-0347">Helicase</keyword>
<feature type="compositionally biased region" description="Basic and acidic residues" evidence="19">
    <location>
        <begin position="11"/>
        <end position="41"/>
    </location>
</feature>
<dbReference type="EMBL" id="CP089275">
    <property type="protein sequence ID" value="USP75976.1"/>
    <property type="molecule type" value="Genomic_DNA"/>
</dbReference>
<feature type="domain" description="RNase III" evidence="20">
    <location>
        <begin position="1061"/>
        <end position="1227"/>
    </location>
</feature>
<evidence type="ECO:0000256" key="1">
    <source>
        <dbReference type="ARBA" id="ARBA00001936"/>
    </source>
</evidence>
<evidence type="ECO:0000256" key="10">
    <source>
        <dbReference type="ARBA" id="ARBA00022833"/>
    </source>
</evidence>
<dbReference type="InterPro" id="IPR036389">
    <property type="entry name" value="RNase_III_sf"/>
</dbReference>
<dbReference type="PROSITE" id="PS51194">
    <property type="entry name" value="HELICASE_CTER"/>
    <property type="match status" value="1"/>
</dbReference>
<feature type="domain" description="PAZ" evidence="21">
    <location>
        <begin position="896"/>
        <end position="1029"/>
    </location>
</feature>
<evidence type="ECO:0000259" key="24">
    <source>
        <dbReference type="PROSITE" id="PS51327"/>
    </source>
</evidence>